<evidence type="ECO:0000256" key="2">
    <source>
        <dbReference type="RuleBase" id="RU000384"/>
    </source>
</evidence>
<evidence type="ECO:0000259" key="3">
    <source>
        <dbReference type="PROSITE" id="PS51987"/>
    </source>
</evidence>
<dbReference type="Pfam" id="PF12437">
    <property type="entry name" value="GSIII_N"/>
    <property type="match status" value="1"/>
</dbReference>
<accession>A0A7S3FHK5</accession>
<comment type="similarity">
    <text evidence="1 2">Belongs to the glutamine synthetase family.</text>
</comment>
<name>A0A7S3FHK5_9VIRI</name>
<dbReference type="InterPro" id="IPR052725">
    <property type="entry name" value="GS_Type-3"/>
</dbReference>
<proteinExistence type="inferred from homology"/>
<dbReference type="PROSITE" id="PS00181">
    <property type="entry name" value="GLNA_ATP"/>
    <property type="match status" value="1"/>
</dbReference>
<dbReference type="InterPro" id="IPR014746">
    <property type="entry name" value="Gln_synth/guanido_kin_cat_dom"/>
</dbReference>
<reference evidence="4" key="1">
    <citation type="submission" date="2021-01" db="EMBL/GenBank/DDBJ databases">
        <authorList>
            <person name="Corre E."/>
            <person name="Pelletier E."/>
            <person name="Niang G."/>
            <person name="Scheremetjew M."/>
            <person name="Finn R."/>
            <person name="Kale V."/>
            <person name="Holt S."/>
            <person name="Cochrane G."/>
            <person name="Meng A."/>
            <person name="Brown T."/>
            <person name="Cohen L."/>
        </authorList>
    </citation>
    <scope>NUCLEOTIDE SEQUENCE</scope>
    <source>
        <strain evidence="4">RCC927</strain>
    </source>
</reference>
<dbReference type="AlphaFoldDB" id="A0A7S3FHK5"/>
<dbReference type="Pfam" id="PF00120">
    <property type="entry name" value="Gln-synt_C"/>
    <property type="match status" value="1"/>
</dbReference>
<dbReference type="InterPro" id="IPR022147">
    <property type="entry name" value="GSIII_N"/>
</dbReference>
<dbReference type="SMART" id="SM01230">
    <property type="entry name" value="Gln-synt_C"/>
    <property type="match status" value="1"/>
</dbReference>
<dbReference type="InterPro" id="IPR008146">
    <property type="entry name" value="Gln_synth_cat_dom"/>
</dbReference>
<evidence type="ECO:0000256" key="1">
    <source>
        <dbReference type="PROSITE-ProRule" id="PRU01331"/>
    </source>
</evidence>
<dbReference type="SUPFAM" id="SSF55931">
    <property type="entry name" value="Glutamine synthetase/guanido kinase"/>
    <property type="match status" value="1"/>
</dbReference>
<dbReference type="EMBL" id="HBHY01015269">
    <property type="protein sequence ID" value="CAE0144383.1"/>
    <property type="molecule type" value="Transcribed_RNA"/>
</dbReference>
<feature type="domain" description="GS catalytic" evidence="3">
    <location>
        <begin position="222"/>
        <end position="654"/>
    </location>
</feature>
<dbReference type="PROSITE" id="PS51987">
    <property type="entry name" value="GS_CATALYTIC"/>
    <property type="match status" value="1"/>
</dbReference>
<dbReference type="PANTHER" id="PTHR42974">
    <property type="entry name" value="GLUTAMINE SYNTHETASE"/>
    <property type="match status" value="1"/>
</dbReference>
<gene>
    <name evidence="4" type="ORF">PSIN1315_LOCUS9835</name>
</gene>
<protein>
    <recommendedName>
        <fullName evidence="3">GS catalytic domain-containing protein</fullName>
    </recommendedName>
</protein>
<dbReference type="Pfam" id="PF18318">
    <property type="entry name" value="Gln-synt_C-ter"/>
    <property type="match status" value="1"/>
</dbReference>
<sequence>MASAVSVTRAPCLRGAVPARARRCRPRAIAEVPQPSQARQAMPPDRTTQSAKAVVGTMRPYGGADLESYGRAVFRGAVAAEYLQRYGVSPKVMSSPEWTGDEDLANNIASAMRDWAIDLGATSYAHWFQPMGAGGVRHGQAACVQTSMLSFAPDGTASWEFDADDLLTGETDGSSYPNGGMRATHTAGGYLAVDPISPPFVLGDVMFIPAAFIAYTGQALDEKTPLHRSCEALSREGSRLLSLMGVTATGLVANIGLEQEIFLVPRDAYYTRPDLQFVGRTLLGKAPARGQEMSDHYMAPLTSSTAALQCMQAIQEECFKLGIPLKTRHREVAPNQYEFAPLYGDCRVQTDQNLLVMQIIEETAAKCGLAALLHEKPFAGVNGSGKHDNWSFATNEGLQLLNPKQVLKMTGNEDLFPVVMAAVVRGVDMYGDLMRLAIASPGNDFRLGAMEAPPAVMSTYLGESLTEYLEKYAAGEEVGGYAPAKAELPFGVKSLHPMQIPAEDRNRTSPFPYGGNRFEFRAAGSSQNVSMINTVLNTMTAEGMKVIADRVEAGEEPRAVAQELLKKHMKCVFNGDGYDPTWPDKAVEQGIWRIDTGVDAIAELTSDKNIELFESMGVLSAEECEARKQVMLEHYTGLVEMEVLCLKDMILQHVLPACNASNSCDKETSERLASAANMLVEKALELEEAPDVQTAAKLAHALRFGSMEHVRTLCDETENSVKNELWTLATYKELLFLDSHTHLLKEMPTSDSEMSGTPYGTP</sequence>
<dbReference type="InterPro" id="IPR027303">
    <property type="entry name" value="Gln_synth_gly_rich_site"/>
</dbReference>
<evidence type="ECO:0000313" key="4">
    <source>
        <dbReference type="EMBL" id="CAE0144383.1"/>
    </source>
</evidence>
<organism evidence="4">
    <name type="scientific">Prasinoderma singulare</name>
    <dbReference type="NCBI Taxonomy" id="676789"/>
    <lineage>
        <taxon>Eukaryota</taxon>
        <taxon>Viridiplantae</taxon>
        <taxon>Prasinodermophyta</taxon>
        <taxon>Prasinodermophyceae</taxon>
        <taxon>Prasinodermales</taxon>
        <taxon>Prasinodermaceae</taxon>
        <taxon>Prasinoderma</taxon>
    </lineage>
</organism>
<dbReference type="GO" id="GO:0004356">
    <property type="term" value="F:glutamine synthetase activity"/>
    <property type="evidence" value="ECO:0007669"/>
    <property type="project" value="InterPro"/>
</dbReference>
<dbReference type="PANTHER" id="PTHR42974:SF1">
    <property type="entry name" value="TYPE-3 GLUTAMINE SYNTHETASE"/>
    <property type="match status" value="1"/>
</dbReference>
<dbReference type="InterPro" id="IPR040577">
    <property type="entry name" value="Gln-synt_C"/>
</dbReference>
<dbReference type="Gene3D" id="1.20.120.1560">
    <property type="match status" value="2"/>
</dbReference>
<dbReference type="Gene3D" id="3.30.590.10">
    <property type="entry name" value="Glutamine synthetase/guanido kinase, catalytic domain"/>
    <property type="match status" value="1"/>
</dbReference>